<dbReference type="InterPro" id="IPR038279">
    <property type="entry name" value="Ndc10_dom2_sf"/>
</dbReference>
<protein>
    <recommendedName>
        <fullName evidence="3">Ndc10 domain-containing protein</fullName>
    </recommendedName>
</protein>
<dbReference type="GO" id="GO:0003677">
    <property type="term" value="F:DNA binding"/>
    <property type="evidence" value="ECO:0007669"/>
    <property type="project" value="InterPro"/>
</dbReference>
<dbReference type="Gene3D" id="1.10.443.20">
    <property type="entry name" value="Centromere DNA-binding protein complex CBF3 subunit, domain 2"/>
    <property type="match status" value="1"/>
</dbReference>
<sequence>MVLLFSWYQVQQEDAINCGSSARTAGIMCANEDQIRRQGRWTNTTINGAYFTSLPRKTMRLMAGFPTNGRSFYFARAALTHLPASARSCSRRSTNGMTDKELDNNNPIQPTVAANAFVQMIMMLRKKTRCL</sequence>
<gene>
    <name evidence="1" type="primary">ABSGL_05012.1 scaffold 6272</name>
</gene>
<dbReference type="InParanoid" id="A0A168MXK3"/>
<evidence type="ECO:0008006" key="3">
    <source>
        <dbReference type="Google" id="ProtNLM"/>
    </source>
</evidence>
<dbReference type="AlphaFoldDB" id="A0A168MXK3"/>
<keyword evidence="2" id="KW-1185">Reference proteome</keyword>
<dbReference type="OrthoDB" id="120763at2759"/>
<accession>A0A168MXK3</accession>
<reference evidence="1" key="1">
    <citation type="submission" date="2016-04" db="EMBL/GenBank/DDBJ databases">
        <authorList>
            <person name="Evans L.H."/>
            <person name="Alamgir A."/>
            <person name="Owens N."/>
            <person name="Weber N.D."/>
            <person name="Virtaneva K."/>
            <person name="Barbian K."/>
            <person name="Babar A."/>
            <person name="Rosenke K."/>
        </authorList>
    </citation>
    <scope>NUCLEOTIDE SEQUENCE [LARGE SCALE GENOMIC DNA]</scope>
    <source>
        <strain evidence="1">CBS 101.48</strain>
    </source>
</reference>
<name>A0A168MXK3_ABSGL</name>
<evidence type="ECO:0000313" key="2">
    <source>
        <dbReference type="Proteomes" id="UP000078561"/>
    </source>
</evidence>
<proteinExistence type="predicted"/>
<dbReference type="EMBL" id="LT552697">
    <property type="protein sequence ID" value="SAL99398.1"/>
    <property type="molecule type" value="Genomic_DNA"/>
</dbReference>
<organism evidence="1">
    <name type="scientific">Absidia glauca</name>
    <name type="common">Pin mould</name>
    <dbReference type="NCBI Taxonomy" id="4829"/>
    <lineage>
        <taxon>Eukaryota</taxon>
        <taxon>Fungi</taxon>
        <taxon>Fungi incertae sedis</taxon>
        <taxon>Mucoromycota</taxon>
        <taxon>Mucoromycotina</taxon>
        <taxon>Mucoromycetes</taxon>
        <taxon>Mucorales</taxon>
        <taxon>Cunninghamellaceae</taxon>
        <taxon>Absidia</taxon>
    </lineage>
</organism>
<dbReference type="Proteomes" id="UP000078561">
    <property type="component" value="Unassembled WGS sequence"/>
</dbReference>
<evidence type="ECO:0000313" key="1">
    <source>
        <dbReference type="EMBL" id="SAL99398.1"/>
    </source>
</evidence>